<accession>A0ABY1NUK8</accession>
<evidence type="ECO:0000256" key="2">
    <source>
        <dbReference type="ARBA" id="ARBA00004651"/>
    </source>
</evidence>
<evidence type="ECO:0000256" key="20">
    <source>
        <dbReference type="ARBA" id="ARBA00032253"/>
    </source>
</evidence>
<evidence type="ECO:0000256" key="1">
    <source>
        <dbReference type="ARBA" id="ARBA00001698"/>
    </source>
</evidence>
<feature type="transmembrane region" description="Helical" evidence="24">
    <location>
        <begin position="99"/>
        <end position="118"/>
    </location>
</feature>
<dbReference type="Pfam" id="PF01148">
    <property type="entry name" value="CTP_transf_1"/>
    <property type="match status" value="1"/>
</dbReference>
<evidence type="ECO:0000256" key="6">
    <source>
        <dbReference type="ARBA" id="ARBA00012487"/>
    </source>
</evidence>
<dbReference type="EC" id="2.7.7.41" evidence="6"/>
<feature type="transmembrane region" description="Helical" evidence="24">
    <location>
        <begin position="188"/>
        <end position="207"/>
    </location>
</feature>
<comment type="subcellular location">
    <subcellularLocation>
        <location evidence="2">Cell membrane</location>
        <topology evidence="2">Multi-pass membrane protein</topology>
    </subcellularLocation>
</comment>
<evidence type="ECO:0000256" key="18">
    <source>
        <dbReference type="ARBA" id="ARBA00029893"/>
    </source>
</evidence>
<evidence type="ECO:0000256" key="21">
    <source>
        <dbReference type="ARBA" id="ARBA00032396"/>
    </source>
</evidence>
<evidence type="ECO:0000256" key="14">
    <source>
        <dbReference type="ARBA" id="ARBA00023098"/>
    </source>
</evidence>
<keyword evidence="13 24" id="KW-1133">Transmembrane helix</keyword>
<evidence type="ECO:0000256" key="8">
    <source>
        <dbReference type="ARBA" id="ARBA00022475"/>
    </source>
</evidence>
<evidence type="ECO:0000256" key="17">
    <source>
        <dbReference type="ARBA" id="ARBA00023264"/>
    </source>
</evidence>
<evidence type="ECO:0000256" key="7">
    <source>
        <dbReference type="ARBA" id="ARBA00019373"/>
    </source>
</evidence>
<evidence type="ECO:0000256" key="23">
    <source>
        <dbReference type="ARBA" id="ARBA00033406"/>
    </source>
</evidence>
<evidence type="ECO:0000256" key="3">
    <source>
        <dbReference type="ARBA" id="ARBA00005119"/>
    </source>
</evidence>
<keyword evidence="26" id="KW-1185">Reference proteome</keyword>
<evidence type="ECO:0000313" key="26">
    <source>
        <dbReference type="Proteomes" id="UP001157911"/>
    </source>
</evidence>
<dbReference type="PANTHER" id="PTHR46382:SF1">
    <property type="entry name" value="PHOSPHATIDATE CYTIDYLYLTRANSFERASE"/>
    <property type="match status" value="1"/>
</dbReference>
<proteinExistence type="inferred from homology"/>
<dbReference type="PANTHER" id="PTHR46382">
    <property type="entry name" value="PHOSPHATIDATE CYTIDYLYLTRANSFERASE"/>
    <property type="match status" value="1"/>
</dbReference>
<reference evidence="25 26" key="1">
    <citation type="submission" date="2017-05" db="EMBL/GenBank/DDBJ databases">
        <authorList>
            <person name="Varghese N."/>
            <person name="Submissions S."/>
        </authorList>
    </citation>
    <scope>NUCLEOTIDE SEQUENCE [LARGE SCALE GENOMIC DNA]</scope>
    <source>
        <strain evidence="25 26">DSM 15522</strain>
    </source>
</reference>
<evidence type="ECO:0000256" key="12">
    <source>
        <dbReference type="ARBA" id="ARBA00022695"/>
    </source>
</evidence>
<evidence type="ECO:0000256" key="11">
    <source>
        <dbReference type="ARBA" id="ARBA00022692"/>
    </source>
</evidence>
<evidence type="ECO:0000256" key="10">
    <source>
        <dbReference type="ARBA" id="ARBA00022679"/>
    </source>
</evidence>
<evidence type="ECO:0000313" key="25">
    <source>
        <dbReference type="EMBL" id="SMP17354.1"/>
    </source>
</evidence>
<keyword evidence="10" id="KW-0808">Transferase</keyword>
<gene>
    <name evidence="25" type="ORF">SAMN06265339_1520</name>
</gene>
<comment type="catalytic activity">
    <reaction evidence="1">
        <text>a 1,2-diacyl-sn-glycero-3-phosphate + CTP + H(+) = a CDP-1,2-diacyl-sn-glycerol + diphosphate</text>
        <dbReference type="Rhea" id="RHEA:16229"/>
        <dbReference type="ChEBI" id="CHEBI:15378"/>
        <dbReference type="ChEBI" id="CHEBI:33019"/>
        <dbReference type="ChEBI" id="CHEBI:37563"/>
        <dbReference type="ChEBI" id="CHEBI:58332"/>
        <dbReference type="ChEBI" id="CHEBI:58608"/>
        <dbReference type="EC" id="2.7.7.41"/>
    </reaction>
</comment>
<organism evidence="25 26">
    <name type="scientific">Desulfurobacterium pacificum</name>
    <dbReference type="NCBI Taxonomy" id="240166"/>
    <lineage>
        <taxon>Bacteria</taxon>
        <taxon>Pseudomonadati</taxon>
        <taxon>Aquificota</taxon>
        <taxon>Aquificia</taxon>
        <taxon>Desulfurobacteriales</taxon>
        <taxon>Desulfurobacteriaceae</taxon>
        <taxon>Desulfurobacterium</taxon>
    </lineage>
</organism>
<evidence type="ECO:0000256" key="13">
    <source>
        <dbReference type="ARBA" id="ARBA00022989"/>
    </source>
</evidence>
<comment type="pathway">
    <text evidence="3">Phospholipid metabolism; CDP-diacylglycerol biosynthesis; CDP-diacylglycerol from sn-glycerol 3-phosphate: step 3/3.</text>
</comment>
<sequence length="251" mass="27430">MKERLLGSLLVIVYALLLYFSSKEIYQILVYLLGFACVSESLKISGSLGEEKYFFGLILFSLLYSIGVNFPHLLPVFPVTAVLFLFATELIDEKEISKNFFAVALMFLYILIGITSIGCLNKKFFLLLLSLVWATDTFAYLTGKFFGKRKLIPAVSPKKTVEGAIGGTLGGAITTVLIAKLLGIPLSYLQILIVLFLTIIAQLGDLFESFYKRTFGVKDSGKILPGHGGVLDRLDSSLAVAPFLFLIGGGA</sequence>
<evidence type="ECO:0000256" key="24">
    <source>
        <dbReference type="SAM" id="Phobius"/>
    </source>
</evidence>
<evidence type="ECO:0000256" key="4">
    <source>
        <dbReference type="ARBA" id="ARBA00005189"/>
    </source>
</evidence>
<feature type="transmembrane region" description="Helical" evidence="24">
    <location>
        <begin position="124"/>
        <end position="142"/>
    </location>
</feature>
<comment type="pathway">
    <text evidence="4">Lipid metabolism.</text>
</comment>
<feature type="transmembrane region" description="Helical" evidence="24">
    <location>
        <begin position="163"/>
        <end position="182"/>
    </location>
</feature>
<evidence type="ECO:0000256" key="9">
    <source>
        <dbReference type="ARBA" id="ARBA00022516"/>
    </source>
</evidence>
<keyword evidence="15 24" id="KW-0472">Membrane</keyword>
<keyword evidence="17" id="KW-1208">Phospholipid metabolism</keyword>
<keyword evidence="12 25" id="KW-0548">Nucleotidyltransferase</keyword>
<keyword evidence="9" id="KW-0444">Lipid biosynthesis</keyword>
<comment type="similarity">
    <text evidence="5">Belongs to the CDS family.</text>
</comment>
<keyword evidence="16" id="KW-0594">Phospholipid biosynthesis</keyword>
<protein>
    <recommendedName>
        <fullName evidence="7">Phosphatidate cytidylyltransferase</fullName>
        <ecNumber evidence="6">2.7.7.41</ecNumber>
    </recommendedName>
    <alternativeName>
        <fullName evidence="20">CDP-DAG synthase</fullName>
    </alternativeName>
    <alternativeName>
        <fullName evidence="22">CDP-DG synthase</fullName>
    </alternativeName>
    <alternativeName>
        <fullName evidence="18">CDP-diacylglycerol synthase</fullName>
    </alternativeName>
    <alternativeName>
        <fullName evidence="21">CDP-diglyceride pyrophosphorylase</fullName>
    </alternativeName>
    <alternativeName>
        <fullName evidence="23">CDP-diglyceride synthase</fullName>
    </alternativeName>
    <alternativeName>
        <fullName evidence="19">CTP:phosphatidate cytidylyltransferase</fullName>
    </alternativeName>
</protein>
<evidence type="ECO:0000256" key="5">
    <source>
        <dbReference type="ARBA" id="ARBA00010185"/>
    </source>
</evidence>
<evidence type="ECO:0000256" key="15">
    <source>
        <dbReference type="ARBA" id="ARBA00023136"/>
    </source>
</evidence>
<keyword evidence="8" id="KW-1003">Cell membrane</keyword>
<evidence type="ECO:0000256" key="16">
    <source>
        <dbReference type="ARBA" id="ARBA00023209"/>
    </source>
</evidence>
<dbReference type="Proteomes" id="UP001157911">
    <property type="component" value="Unassembled WGS sequence"/>
</dbReference>
<keyword evidence="14" id="KW-0443">Lipid metabolism</keyword>
<name>A0ABY1NUK8_9BACT</name>
<evidence type="ECO:0000256" key="19">
    <source>
        <dbReference type="ARBA" id="ARBA00031825"/>
    </source>
</evidence>
<keyword evidence="11 24" id="KW-0812">Transmembrane</keyword>
<comment type="caution">
    <text evidence="25">The sequence shown here is derived from an EMBL/GenBank/DDBJ whole genome shotgun (WGS) entry which is preliminary data.</text>
</comment>
<dbReference type="GO" id="GO:0016779">
    <property type="term" value="F:nucleotidyltransferase activity"/>
    <property type="evidence" value="ECO:0007669"/>
    <property type="project" value="UniProtKB-KW"/>
</dbReference>
<dbReference type="RefSeq" id="WP_283400967.1">
    <property type="nucleotide sequence ID" value="NZ_FXUB01000005.1"/>
</dbReference>
<feature type="transmembrane region" description="Helical" evidence="24">
    <location>
        <begin position="5"/>
        <end position="22"/>
    </location>
</feature>
<evidence type="ECO:0000256" key="22">
    <source>
        <dbReference type="ARBA" id="ARBA00032743"/>
    </source>
</evidence>
<dbReference type="EMBL" id="FXUB01000005">
    <property type="protein sequence ID" value="SMP17354.1"/>
    <property type="molecule type" value="Genomic_DNA"/>
</dbReference>